<comment type="caution">
    <text evidence="1">The sequence shown here is derived from an EMBL/GenBank/DDBJ whole genome shotgun (WGS) entry which is preliminary data.</text>
</comment>
<sequence length="170" mass="18861">MYGAGLADIEVYTAALRETIGHLQTELGELPELQRRLEAAETRTCPFCGGTMRDLTVLIEFGGFASLGGDYSTLSWASHTTGWALPLRWECQSCQTHDSTPPPRDAQLWDDASPPGKAAFAHVLFDVFPFLVQIAYDSRGLVWYLGMADTWYAATGSRAQLKERWDIQGK</sequence>
<evidence type="ECO:0000313" key="1">
    <source>
        <dbReference type="EMBL" id="KPV54571.1"/>
    </source>
</evidence>
<organism evidence="1 2">
    <name type="scientific">Kouleothrix aurantiaca</name>
    <dbReference type="NCBI Taxonomy" id="186479"/>
    <lineage>
        <taxon>Bacteria</taxon>
        <taxon>Bacillati</taxon>
        <taxon>Chloroflexota</taxon>
        <taxon>Chloroflexia</taxon>
        <taxon>Chloroflexales</taxon>
        <taxon>Roseiflexineae</taxon>
        <taxon>Roseiflexaceae</taxon>
        <taxon>Kouleothrix</taxon>
    </lineage>
</organism>
<protein>
    <submittedName>
        <fullName evidence="1">Uncharacterized protein</fullName>
    </submittedName>
</protein>
<keyword evidence="2" id="KW-1185">Reference proteome</keyword>
<reference evidence="1 2" key="1">
    <citation type="submission" date="2015-09" db="EMBL/GenBank/DDBJ databases">
        <title>Draft genome sequence of Kouleothrix aurantiaca JCM 19913.</title>
        <authorList>
            <person name="Hemp J."/>
        </authorList>
    </citation>
    <scope>NUCLEOTIDE SEQUENCE [LARGE SCALE GENOMIC DNA]</scope>
    <source>
        <strain evidence="1 2">COM-B</strain>
    </source>
</reference>
<dbReference type="Proteomes" id="UP000050509">
    <property type="component" value="Unassembled WGS sequence"/>
</dbReference>
<dbReference type="EMBL" id="LJCR01000038">
    <property type="protein sequence ID" value="KPV54571.1"/>
    <property type="molecule type" value="Genomic_DNA"/>
</dbReference>
<dbReference type="AlphaFoldDB" id="A0A0P9DA90"/>
<proteinExistence type="predicted"/>
<evidence type="ECO:0000313" key="2">
    <source>
        <dbReference type="Proteomes" id="UP000050509"/>
    </source>
</evidence>
<name>A0A0P9DA90_9CHLR</name>
<gene>
    <name evidence="1" type="ORF">SE17_02995</name>
</gene>
<accession>A0A0P9DA90</accession>